<name>A0A2R3Z2T5_9FLAO</name>
<dbReference type="Gene3D" id="3.20.20.80">
    <property type="entry name" value="Glycosidases"/>
    <property type="match status" value="1"/>
</dbReference>
<accession>A0A2R3Z2T5</accession>
<evidence type="ECO:0000313" key="2">
    <source>
        <dbReference type="Proteomes" id="UP000241507"/>
    </source>
</evidence>
<dbReference type="RefSeq" id="WP_107011368.1">
    <property type="nucleotide sequence ID" value="NZ_CP028136.1"/>
</dbReference>
<dbReference type="KEGG" id="grs:C7S20_04540"/>
<dbReference type="InterPro" id="IPR017853">
    <property type="entry name" value="GH"/>
</dbReference>
<dbReference type="AlphaFoldDB" id="A0A2R3Z2T5"/>
<dbReference type="EMBL" id="CP028136">
    <property type="protein sequence ID" value="AVR44590.1"/>
    <property type="molecule type" value="Genomic_DNA"/>
</dbReference>
<keyword evidence="2" id="KW-1185">Reference proteome</keyword>
<gene>
    <name evidence="1" type="ORF">C7S20_04540</name>
</gene>
<sequence length="646" mass="73401">MELKIRFLILIVFFGFYQQIFSQAEFETWGNLKGIRTEDGFLEFETSLLLLNQWNDSWETRKEGQKTSFHREGNEKIFEYEMKNFHWRESIISKEKSVNINVSLQSTKDTLVNGAYFRIKLPQSFLKDGKLTIEPLSTMRLDSLSEKGFKNLMYKNIVNEVALQSGIGKITIRPSSPVEFSITREKEQAILNFAIANGEMSKDSTYQKDFEMEVSGGSGNSPVTLKLYPSQPGKKFDGIGGNFRLQNPKVDPDVIDYALENLPVSWARVELPWRQWDPDTLKNPLTDAKKGTLDPKVKAAMELAQRLDKKGIPVILATWFPPQWAVKGALTKGVNLDGSRGNQLDPSQKEKIYESITSYIKYLKEEYGVKVKMFSFNESDLGIDVRQTPEEQEQLIAELGEYFKKAGLETKLLLGDTADANGYDFTELASINPESLPYIGGVSFHSWRGYSRENLIKWFDISNRVKEPLFVGEGSIDAGAWRYPEIFQEPGYALEEIRVYLKILKYAQPLSILQWQLTSDYSILSGGGVFGNNDEDLHPTQRFFNLKQLGTTPKGLQILPINTKDRLVTATALGDGHSNYAIHMVNEGNRRSFVIKGIPEQVKKFNVYTTNSDDSFKKGKTLIVKNGELKFEAEKASFISLLTKKL</sequence>
<organism evidence="1 2">
    <name type="scientific">Christiangramia fulva</name>
    <dbReference type="NCBI Taxonomy" id="2126553"/>
    <lineage>
        <taxon>Bacteria</taxon>
        <taxon>Pseudomonadati</taxon>
        <taxon>Bacteroidota</taxon>
        <taxon>Flavobacteriia</taxon>
        <taxon>Flavobacteriales</taxon>
        <taxon>Flavobacteriaceae</taxon>
        <taxon>Christiangramia</taxon>
    </lineage>
</organism>
<reference evidence="2" key="1">
    <citation type="submission" date="2018-03" db="EMBL/GenBank/DDBJ databases">
        <title>Gramella fulva sp. nov., isolated from a dry surface of tidal flat.</title>
        <authorList>
            <person name="Hwang S.H."/>
            <person name="Hwang W.M."/>
            <person name="Kang K."/>
            <person name="Ahn T.-Y."/>
        </authorList>
    </citation>
    <scope>NUCLEOTIDE SEQUENCE [LARGE SCALE GENOMIC DNA]</scope>
    <source>
        <strain evidence="2">SH35</strain>
    </source>
</reference>
<dbReference type="SUPFAM" id="SSF51445">
    <property type="entry name" value="(Trans)glycosidases"/>
    <property type="match status" value="1"/>
</dbReference>
<proteinExistence type="predicted"/>
<protein>
    <submittedName>
        <fullName evidence="1">Uncharacterized protein</fullName>
    </submittedName>
</protein>
<dbReference type="Proteomes" id="UP000241507">
    <property type="component" value="Chromosome"/>
</dbReference>
<dbReference type="OrthoDB" id="1395472at2"/>
<evidence type="ECO:0000313" key="1">
    <source>
        <dbReference type="EMBL" id="AVR44590.1"/>
    </source>
</evidence>